<evidence type="ECO:0000259" key="1">
    <source>
        <dbReference type="PROSITE" id="PS50043"/>
    </source>
</evidence>
<dbReference type="SUPFAM" id="SSF46894">
    <property type="entry name" value="C-terminal effector domain of the bipartite response regulators"/>
    <property type="match status" value="1"/>
</dbReference>
<dbReference type="EMBL" id="CP081294">
    <property type="protein sequence ID" value="QZD95746.1"/>
    <property type="molecule type" value="Genomic_DNA"/>
</dbReference>
<reference evidence="2 3" key="1">
    <citation type="submission" date="2021-08" db="EMBL/GenBank/DDBJ databases">
        <title>Comparative Genomics Analysis of the Genus Qipengyuania Reveals Extensive Genetic Diversity and Metabolic Versatility, Including the Description of Fifteen Novel Species.</title>
        <authorList>
            <person name="Liu Y."/>
        </authorList>
    </citation>
    <scope>NUCLEOTIDE SEQUENCE [LARGE SCALE GENOMIC DNA]</scope>
    <source>
        <strain evidence="2 3">1NDH1</strain>
    </source>
</reference>
<sequence length="206" mass="22183">MLTGELEPVDGSELIVIDVSAAQDVKAEVHALRKAYANSRLVLLTDEFEYEVMVDSFRAGVDGYIVKEIACRSLVESLRLVTLGEKVLPSALLEHLADRSVMPGPSGKSGADLVKLLSEREIETLRCLIMGYPNKVIAHRLDISEATVKVHVKAILRKLMVQNRTQAAIWAVNNGVDANAACATVAAEAAPAEQGEVPEMAVGQHA</sequence>
<dbReference type="PRINTS" id="PR00038">
    <property type="entry name" value="HTHLUXR"/>
</dbReference>
<dbReference type="SMART" id="SM00421">
    <property type="entry name" value="HTH_LUXR"/>
    <property type="match status" value="1"/>
</dbReference>
<dbReference type="Proteomes" id="UP000824321">
    <property type="component" value="Chromosome"/>
</dbReference>
<dbReference type="RefSeq" id="WP_221431475.1">
    <property type="nucleotide sequence ID" value="NZ_CP081294.1"/>
</dbReference>
<dbReference type="InterPro" id="IPR051015">
    <property type="entry name" value="EvgA-like"/>
</dbReference>
<keyword evidence="3" id="KW-1185">Reference proteome</keyword>
<proteinExistence type="predicted"/>
<protein>
    <submittedName>
        <fullName evidence="2">Response regulator transcription factor</fullName>
    </submittedName>
</protein>
<name>A0ABX9A3V5_9SPHN</name>
<dbReference type="PANTHER" id="PTHR45566">
    <property type="entry name" value="HTH-TYPE TRANSCRIPTIONAL REGULATOR YHJB-RELATED"/>
    <property type="match status" value="1"/>
</dbReference>
<dbReference type="SUPFAM" id="SSF52172">
    <property type="entry name" value="CheY-like"/>
    <property type="match status" value="1"/>
</dbReference>
<accession>A0ABX9A3V5</accession>
<dbReference type="InterPro" id="IPR011006">
    <property type="entry name" value="CheY-like_superfamily"/>
</dbReference>
<evidence type="ECO:0000313" key="2">
    <source>
        <dbReference type="EMBL" id="QZD95746.1"/>
    </source>
</evidence>
<dbReference type="PANTHER" id="PTHR45566:SF2">
    <property type="entry name" value="NARL SUBFAMILY"/>
    <property type="match status" value="1"/>
</dbReference>
<gene>
    <name evidence="2" type="ORF">K3136_03195</name>
</gene>
<dbReference type="InterPro" id="IPR016032">
    <property type="entry name" value="Sig_transdc_resp-reg_C-effctor"/>
</dbReference>
<feature type="domain" description="HTH luxR-type" evidence="1">
    <location>
        <begin position="110"/>
        <end position="175"/>
    </location>
</feature>
<dbReference type="CDD" id="cd06170">
    <property type="entry name" value="LuxR_C_like"/>
    <property type="match status" value="1"/>
</dbReference>
<dbReference type="Pfam" id="PF00196">
    <property type="entry name" value="GerE"/>
    <property type="match status" value="1"/>
</dbReference>
<dbReference type="InterPro" id="IPR000792">
    <property type="entry name" value="Tscrpt_reg_LuxR_C"/>
</dbReference>
<dbReference type="PROSITE" id="PS50043">
    <property type="entry name" value="HTH_LUXR_2"/>
    <property type="match status" value="1"/>
</dbReference>
<evidence type="ECO:0000313" key="3">
    <source>
        <dbReference type="Proteomes" id="UP000824321"/>
    </source>
</evidence>
<dbReference type="PROSITE" id="PS00622">
    <property type="entry name" value="HTH_LUXR_1"/>
    <property type="match status" value="1"/>
</dbReference>
<organism evidence="2 3">
    <name type="scientific">Qipengyuania gelatinilytica</name>
    <dbReference type="NCBI Taxonomy" id="2867231"/>
    <lineage>
        <taxon>Bacteria</taxon>
        <taxon>Pseudomonadati</taxon>
        <taxon>Pseudomonadota</taxon>
        <taxon>Alphaproteobacteria</taxon>
        <taxon>Sphingomonadales</taxon>
        <taxon>Erythrobacteraceae</taxon>
        <taxon>Qipengyuania</taxon>
    </lineage>
</organism>
<dbReference type="Gene3D" id="3.40.50.2300">
    <property type="match status" value="1"/>
</dbReference>